<dbReference type="AlphaFoldDB" id="A0A089NXM3"/>
<dbReference type="HOGENOM" id="CLU_642223_0_0_5"/>
<evidence type="ECO:0000313" key="2">
    <source>
        <dbReference type="Proteomes" id="UP000029492"/>
    </source>
</evidence>
<protein>
    <submittedName>
        <fullName evidence="1">Protein of unassigned function</fullName>
    </submittedName>
</protein>
<dbReference type="KEGG" id="mor:MOC_2813"/>
<dbReference type="RefSeq" id="WP_236961390.1">
    <property type="nucleotide sequence ID" value="NZ_CP003811.1"/>
</dbReference>
<dbReference type="EMBL" id="CP003811">
    <property type="protein sequence ID" value="AIQ90568.1"/>
    <property type="molecule type" value="Genomic_DNA"/>
</dbReference>
<dbReference type="STRING" id="693986.MOC_2813"/>
<keyword evidence="2" id="KW-1185">Reference proteome</keyword>
<evidence type="ECO:0000313" key="1">
    <source>
        <dbReference type="EMBL" id="AIQ90568.1"/>
    </source>
</evidence>
<name>A0A089NXM3_9HYPH</name>
<dbReference type="eggNOG" id="ENOG5030UZR">
    <property type="taxonomic scope" value="Bacteria"/>
</dbReference>
<dbReference type="Proteomes" id="UP000029492">
    <property type="component" value="Chromosome"/>
</dbReference>
<accession>A0A089NXM3</accession>
<gene>
    <name evidence="1" type="ORF">MOC_2813</name>
</gene>
<proteinExistence type="predicted"/>
<organism evidence="1 2">
    <name type="scientific">Methylobacterium oryzae CBMB20</name>
    <dbReference type="NCBI Taxonomy" id="693986"/>
    <lineage>
        <taxon>Bacteria</taxon>
        <taxon>Pseudomonadati</taxon>
        <taxon>Pseudomonadota</taxon>
        <taxon>Alphaproteobacteria</taxon>
        <taxon>Hyphomicrobiales</taxon>
        <taxon>Methylobacteriaceae</taxon>
        <taxon>Methylobacterium</taxon>
    </lineage>
</organism>
<reference evidence="1 2" key="1">
    <citation type="journal article" date="2014" name="PLoS ONE">
        <title>Genome Information of Methylobacterium oryzae, a Plant-Probiotic Methylotroph in the Phyllosphere.</title>
        <authorList>
            <person name="Kwak M.J."/>
            <person name="Jeong H."/>
            <person name="Madhaiyan M."/>
            <person name="Lee Y."/>
            <person name="Sa T.M."/>
            <person name="Oh T.K."/>
            <person name="Kim J.F."/>
        </authorList>
    </citation>
    <scope>NUCLEOTIDE SEQUENCE [LARGE SCALE GENOMIC DNA]</scope>
    <source>
        <strain evidence="1 2">CBMB20</strain>
    </source>
</reference>
<sequence>MTNLSGRQLWHFRGGVPVAAEINGIRIAADDARIAQIGIRRDTQARPYPAHFTHAPATGEILRNPATAEEPATLEIDRGSLTELPLPSGVPVLLRAGRPAALHLFQENLGALDTWDGRTFLPLGRLPAAAPRTTPTASPAGIAYTTADALVSAGLPQLGLRLASGEVGLPRLRFLSAPGWDGIDLLALAERDGRLILCRSTVGSDALALLDLDRSASGSRFSGPWKNRLGDMFWTGPDGFVAFRAGGAGAAFVAWPDGFAPITAQAPWRDRADQHHQLGILEGRYHLAAVTPDRTLRPLDGPRLAAGPVAYWGADRFDLPWQPPAETLTLGAHAGALLVPLLALPRDTVLLALDIDAPRAAFLQGAALREPVIGHVLHHAHGVGLHRLPITLEVASRGDADALLHDNALYLWTRSGRSCHALRLQTA</sequence>